<protein>
    <submittedName>
        <fullName evidence="1">Uncharacterized protein</fullName>
    </submittedName>
</protein>
<keyword evidence="2" id="KW-1185">Reference proteome</keyword>
<evidence type="ECO:0000313" key="2">
    <source>
        <dbReference type="Proteomes" id="UP000243542"/>
    </source>
</evidence>
<proteinExistence type="predicted"/>
<dbReference type="EMBL" id="PDJK01000002">
    <property type="protein sequence ID" value="PFG48106.1"/>
    <property type="molecule type" value="Genomic_DNA"/>
</dbReference>
<evidence type="ECO:0000313" key="1">
    <source>
        <dbReference type="EMBL" id="PFG48106.1"/>
    </source>
</evidence>
<gene>
    <name evidence="1" type="ORF">ATK36_3180</name>
</gene>
<accession>A0A2A9FBD1</accession>
<sequence length="55" mass="5736">MIACIRRFPALVPSLAGALVGLLVATLCPACRIALVSTWPPLRSRSSRASRSTAG</sequence>
<dbReference type="Proteomes" id="UP000243542">
    <property type="component" value="Unassembled WGS sequence"/>
</dbReference>
<name>A0A2A9FBD1_9PSEU</name>
<comment type="caution">
    <text evidence="1">The sequence shown here is derived from an EMBL/GenBank/DDBJ whole genome shotgun (WGS) entry which is preliminary data.</text>
</comment>
<organism evidence="1 2">
    <name type="scientific">Amycolatopsis sulphurea</name>
    <dbReference type="NCBI Taxonomy" id="76022"/>
    <lineage>
        <taxon>Bacteria</taxon>
        <taxon>Bacillati</taxon>
        <taxon>Actinomycetota</taxon>
        <taxon>Actinomycetes</taxon>
        <taxon>Pseudonocardiales</taxon>
        <taxon>Pseudonocardiaceae</taxon>
        <taxon>Amycolatopsis</taxon>
    </lineage>
</organism>
<reference evidence="1 2" key="1">
    <citation type="submission" date="2017-10" db="EMBL/GenBank/DDBJ databases">
        <title>Sequencing the genomes of 1000 actinobacteria strains.</title>
        <authorList>
            <person name="Klenk H.-P."/>
        </authorList>
    </citation>
    <scope>NUCLEOTIDE SEQUENCE [LARGE SCALE GENOMIC DNA]</scope>
    <source>
        <strain evidence="1 2">DSM 46092</strain>
    </source>
</reference>
<dbReference type="AlphaFoldDB" id="A0A2A9FBD1"/>